<dbReference type="Proteomes" id="UP001500888">
    <property type="component" value="Unassembled WGS sequence"/>
</dbReference>
<reference evidence="11" key="1">
    <citation type="journal article" date="2019" name="Int. J. Syst. Evol. Microbiol.">
        <title>The Global Catalogue of Microorganisms (GCM) 10K type strain sequencing project: providing services to taxonomists for standard genome sequencing and annotation.</title>
        <authorList>
            <consortium name="The Broad Institute Genomics Platform"/>
            <consortium name="The Broad Institute Genome Sequencing Center for Infectious Disease"/>
            <person name="Wu L."/>
            <person name="Ma J."/>
        </authorList>
    </citation>
    <scope>NUCLEOTIDE SEQUENCE [LARGE SCALE GENOMIC DNA]</scope>
    <source>
        <strain evidence="11">JCM 16908</strain>
    </source>
</reference>
<dbReference type="InterPro" id="IPR036890">
    <property type="entry name" value="HATPase_C_sf"/>
</dbReference>
<evidence type="ECO:0000256" key="4">
    <source>
        <dbReference type="ARBA" id="ARBA00022679"/>
    </source>
</evidence>
<dbReference type="CDD" id="cd16917">
    <property type="entry name" value="HATPase_UhpB-NarQ-NarX-like"/>
    <property type="match status" value="1"/>
</dbReference>
<accession>A0ABP7H7B0</accession>
<dbReference type="SUPFAM" id="SSF55874">
    <property type="entry name" value="ATPase domain of HSP90 chaperone/DNA topoisomerase II/histidine kinase"/>
    <property type="match status" value="1"/>
</dbReference>
<comment type="catalytic activity">
    <reaction evidence="1">
        <text>ATP + protein L-histidine = ADP + protein N-phospho-L-histidine.</text>
        <dbReference type="EC" id="2.7.13.3"/>
    </reaction>
</comment>
<evidence type="ECO:0000256" key="1">
    <source>
        <dbReference type="ARBA" id="ARBA00000085"/>
    </source>
</evidence>
<keyword evidence="4" id="KW-0808">Transferase</keyword>
<organism evidence="10 11">
    <name type="scientific">Sphaerisporangium flaviroseum</name>
    <dbReference type="NCBI Taxonomy" id="509199"/>
    <lineage>
        <taxon>Bacteria</taxon>
        <taxon>Bacillati</taxon>
        <taxon>Actinomycetota</taxon>
        <taxon>Actinomycetes</taxon>
        <taxon>Streptosporangiales</taxon>
        <taxon>Streptosporangiaceae</taxon>
        <taxon>Sphaerisporangium</taxon>
    </lineage>
</organism>
<gene>
    <name evidence="10" type="ORF">GCM10022226_01960</name>
</gene>
<dbReference type="Pfam" id="PF02518">
    <property type="entry name" value="HATPase_c"/>
    <property type="match status" value="1"/>
</dbReference>
<evidence type="ECO:0000256" key="7">
    <source>
        <dbReference type="ARBA" id="ARBA00022840"/>
    </source>
</evidence>
<keyword evidence="11" id="KW-1185">Reference proteome</keyword>
<evidence type="ECO:0000313" key="11">
    <source>
        <dbReference type="Proteomes" id="UP001500888"/>
    </source>
</evidence>
<dbReference type="Pfam" id="PF07730">
    <property type="entry name" value="HisKA_3"/>
    <property type="match status" value="1"/>
</dbReference>
<keyword evidence="6" id="KW-0418">Kinase</keyword>
<evidence type="ECO:0000256" key="6">
    <source>
        <dbReference type="ARBA" id="ARBA00022777"/>
    </source>
</evidence>
<keyword evidence="7" id="KW-0067">ATP-binding</keyword>
<dbReference type="EC" id="2.7.13.3" evidence="2"/>
<dbReference type="Gene3D" id="1.20.5.1930">
    <property type="match status" value="1"/>
</dbReference>
<dbReference type="InterPro" id="IPR050482">
    <property type="entry name" value="Sensor_HK_TwoCompSys"/>
</dbReference>
<keyword evidence="3" id="KW-0597">Phosphoprotein</keyword>
<dbReference type="Gene3D" id="3.30.565.10">
    <property type="entry name" value="Histidine kinase-like ATPase, C-terminal domain"/>
    <property type="match status" value="1"/>
</dbReference>
<dbReference type="PANTHER" id="PTHR24421:SF10">
    <property type="entry name" value="NITRATE_NITRITE SENSOR PROTEIN NARQ"/>
    <property type="match status" value="1"/>
</dbReference>
<sequence length="321" mass="33359">MVTEHTPPDGRPRSSIAAAGAALSRLGRLRDLPVILMLAWVGWLAIPWPFSGLAQTRSTTDQPLTTGVPAGLALETDPSAGPIPAGWTVNAVPAHAGLVVHTVAPAGPHGPPSAYESPGVQEPPSAQELIDAERARIAGEVHDAAGHGLATIAMQAGVALLMLDERPDQVRESLEAIRSTSMQALDQLRSALDLIDPKASDHDLARLVDGVRAAGLPVVVEPAEPDLPAHLRDTVYRVVRESLTNVLRHAGPAGAVVRVTRGPYELVLEITDRGSGPSAAAEGRGLAGMRARVVAAGGTFSAGPHESGGFRVAARFPLRTT</sequence>
<protein>
    <recommendedName>
        <fullName evidence="2">histidine kinase</fullName>
        <ecNumber evidence="2">2.7.13.3</ecNumber>
    </recommendedName>
</protein>
<feature type="domain" description="Histidine kinase/HSP90-like ATPase" evidence="9">
    <location>
        <begin position="230"/>
        <end position="320"/>
    </location>
</feature>
<evidence type="ECO:0000259" key="9">
    <source>
        <dbReference type="SMART" id="SM00387"/>
    </source>
</evidence>
<comment type="caution">
    <text evidence="10">The sequence shown here is derived from an EMBL/GenBank/DDBJ whole genome shotgun (WGS) entry which is preliminary data.</text>
</comment>
<dbReference type="SMART" id="SM00387">
    <property type="entry name" value="HATPase_c"/>
    <property type="match status" value="1"/>
</dbReference>
<evidence type="ECO:0000313" key="10">
    <source>
        <dbReference type="EMBL" id="GAA3787301.1"/>
    </source>
</evidence>
<evidence type="ECO:0000256" key="8">
    <source>
        <dbReference type="ARBA" id="ARBA00023012"/>
    </source>
</evidence>
<proteinExistence type="predicted"/>
<dbReference type="PANTHER" id="PTHR24421">
    <property type="entry name" value="NITRATE/NITRITE SENSOR PROTEIN NARX-RELATED"/>
    <property type="match status" value="1"/>
</dbReference>
<name>A0ABP7H7B0_9ACTN</name>
<dbReference type="InterPro" id="IPR003594">
    <property type="entry name" value="HATPase_dom"/>
</dbReference>
<dbReference type="InterPro" id="IPR011712">
    <property type="entry name" value="Sig_transdc_His_kin_sub3_dim/P"/>
</dbReference>
<evidence type="ECO:0000256" key="2">
    <source>
        <dbReference type="ARBA" id="ARBA00012438"/>
    </source>
</evidence>
<evidence type="ECO:0000256" key="3">
    <source>
        <dbReference type="ARBA" id="ARBA00022553"/>
    </source>
</evidence>
<keyword evidence="8" id="KW-0902">Two-component regulatory system</keyword>
<dbReference type="EMBL" id="BAAAZR010000001">
    <property type="protein sequence ID" value="GAA3787301.1"/>
    <property type="molecule type" value="Genomic_DNA"/>
</dbReference>
<keyword evidence="5" id="KW-0547">Nucleotide-binding</keyword>
<dbReference type="RefSeq" id="WP_344933013.1">
    <property type="nucleotide sequence ID" value="NZ_BAAAZR010000001.1"/>
</dbReference>
<evidence type="ECO:0000256" key="5">
    <source>
        <dbReference type="ARBA" id="ARBA00022741"/>
    </source>
</evidence>